<name>A0A221KF18_VITFI</name>
<accession>A0A221KF18</accession>
<dbReference type="AlphaFoldDB" id="A0A221KF18"/>
<evidence type="ECO:0000313" key="1">
    <source>
        <dbReference type="EMBL" id="ASM77628.1"/>
    </source>
</evidence>
<evidence type="ECO:0000313" key="2">
    <source>
        <dbReference type="Proteomes" id="UP000199729"/>
    </source>
</evidence>
<reference evidence="1 2" key="1">
    <citation type="submission" date="2017-07" db="EMBL/GenBank/DDBJ databases">
        <title>Complete Genome Sequence of the cosmetic ferment Vitreoscilla filiformis (ATCC15551).</title>
        <authorList>
            <person name="Contreras S."/>
            <person name="Sagory-Zalkind P."/>
            <person name="Blanquart H."/>
            <person name="Iltis A."/>
            <person name="Morand S.C."/>
        </authorList>
    </citation>
    <scope>NUCLEOTIDE SEQUENCE [LARGE SCALE GENOMIC DNA]</scope>
    <source>
        <strain evidence="1 2">ATCC 15551</strain>
    </source>
</reference>
<dbReference type="KEGG" id="vff:VITFI_CDS1850"/>
<gene>
    <name evidence="1" type="ORF">VITFI_CDS1850</name>
</gene>
<dbReference type="InterPro" id="IPR023994">
    <property type="entry name" value="NiFe-hyd_HybE"/>
</dbReference>
<sequence>MPTNSWSWEHDAMNTALARRVARLEQHFRQIVEERMRGVPLLHPGLTVQALGFELHAPTPDEGEGAPAWASGVLITPWFMNLLRLPLVALTPMQAVERGWLASGHSGRRELGGQHFEFLGASEGDAQVGELGAFECCSLFSPMFEFADHAAAVATGAEVLRVLRTPAPTPEPVPARRGFLFGRSAVSAEGRR</sequence>
<dbReference type="InterPro" id="IPR038530">
    <property type="entry name" value="NiFe-hyd_HybE_sf"/>
</dbReference>
<proteinExistence type="predicted"/>
<protein>
    <submittedName>
        <fullName evidence="1">Uncharacterized protein</fullName>
    </submittedName>
</protein>
<dbReference type="Proteomes" id="UP000199729">
    <property type="component" value="Chromosome"/>
</dbReference>
<dbReference type="Pfam" id="PF11939">
    <property type="entry name" value="NiFe-hyd_HybE"/>
    <property type="match status" value="1"/>
</dbReference>
<organism evidence="1 2">
    <name type="scientific">Vitreoscilla filiformis</name>
    <dbReference type="NCBI Taxonomy" id="63"/>
    <lineage>
        <taxon>Bacteria</taxon>
        <taxon>Pseudomonadati</taxon>
        <taxon>Pseudomonadota</taxon>
        <taxon>Betaproteobacteria</taxon>
        <taxon>Neisseriales</taxon>
        <taxon>Neisseriaceae</taxon>
        <taxon>Vitreoscilla</taxon>
    </lineage>
</organism>
<dbReference type="EMBL" id="CP022423">
    <property type="protein sequence ID" value="ASM77628.1"/>
    <property type="molecule type" value="Genomic_DNA"/>
</dbReference>
<dbReference type="Gene3D" id="3.30.1460.40">
    <property type="entry name" value="[NiFe]-hydrogenase assembly chaperone, HybE"/>
    <property type="match status" value="1"/>
</dbReference>
<dbReference type="NCBIfam" id="TIGR03993">
    <property type="entry name" value="hydrog_HybE"/>
    <property type="match status" value="1"/>
</dbReference>
<keyword evidence="2" id="KW-1185">Reference proteome</keyword>